<name>A0ACC3A9W3_9EURO</name>
<gene>
    <name evidence="1" type="ORF">H2198_004074</name>
</gene>
<keyword evidence="2" id="KW-1185">Reference proteome</keyword>
<protein>
    <submittedName>
        <fullName evidence="1">Uncharacterized protein</fullName>
    </submittedName>
</protein>
<comment type="caution">
    <text evidence="1">The sequence shown here is derived from an EMBL/GenBank/DDBJ whole genome shotgun (WGS) entry which is preliminary data.</text>
</comment>
<proteinExistence type="predicted"/>
<accession>A0ACC3A9W3</accession>
<evidence type="ECO:0000313" key="1">
    <source>
        <dbReference type="EMBL" id="KAJ9657767.1"/>
    </source>
</evidence>
<dbReference type="Proteomes" id="UP001172386">
    <property type="component" value="Unassembled WGS sequence"/>
</dbReference>
<reference evidence="1" key="1">
    <citation type="submission" date="2022-10" db="EMBL/GenBank/DDBJ databases">
        <title>Culturing micro-colonial fungi from biological soil crusts in the Mojave desert and describing Neophaeococcomyces mojavensis, and introducing the new genera and species Taxawa tesnikishii.</title>
        <authorList>
            <person name="Kurbessoian T."/>
            <person name="Stajich J.E."/>
        </authorList>
    </citation>
    <scope>NUCLEOTIDE SEQUENCE</scope>
    <source>
        <strain evidence="1">JES_112</strain>
    </source>
</reference>
<organism evidence="1 2">
    <name type="scientific">Neophaeococcomyces mojaviensis</name>
    <dbReference type="NCBI Taxonomy" id="3383035"/>
    <lineage>
        <taxon>Eukaryota</taxon>
        <taxon>Fungi</taxon>
        <taxon>Dikarya</taxon>
        <taxon>Ascomycota</taxon>
        <taxon>Pezizomycotina</taxon>
        <taxon>Eurotiomycetes</taxon>
        <taxon>Chaetothyriomycetidae</taxon>
        <taxon>Chaetothyriales</taxon>
        <taxon>Chaetothyriales incertae sedis</taxon>
        <taxon>Neophaeococcomyces</taxon>
    </lineage>
</organism>
<evidence type="ECO:0000313" key="2">
    <source>
        <dbReference type="Proteomes" id="UP001172386"/>
    </source>
</evidence>
<sequence>MRTTLLAALILTPIALAYVPPGYNRNVPPPLDEYRAAYRQFKQSQEKHKSIVQSITPPPTYQSHNQEVMNPGPVIPADPSSDKDSGRGGNGADGSQLTIADILPSQRQINIFAGLTRDIESLSGRLESAGSNTTLLAPLNSAMQGLPRKPWEDRPDDKSGISATSNSDKAAENLRRFVLEHVVPLSPWEEGKEHATPTLWDQQQNGDGARKIWWERRGGGDDGSQERKVIMPGEVVVEEVVGRVGNGEIWSLRGVINYQ</sequence>
<dbReference type="EMBL" id="JAPDRQ010000059">
    <property type="protein sequence ID" value="KAJ9657767.1"/>
    <property type="molecule type" value="Genomic_DNA"/>
</dbReference>